<evidence type="ECO:0000256" key="2">
    <source>
        <dbReference type="ARBA" id="ARBA00023015"/>
    </source>
</evidence>
<dbReference type="PANTHER" id="PTHR30537">
    <property type="entry name" value="HTH-TYPE TRANSCRIPTIONAL REGULATOR"/>
    <property type="match status" value="1"/>
</dbReference>
<evidence type="ECO:0000256" key="4">
    <source>
        <dbReference type="ARBA" id="ARBA00023163"/>
    </source>
</evidence>
<dbReference type="GO" id="GO:0003700">
    <property type="term" value="F:DNA-binding transcription factor activity"/>
    <property type="evidence" value="ECO:0007669"/>
    <property type="project" value="InterPro"/>
</dbReference>
<dbReference type="OrthoDB" id="9798121at2"/>
<dbReference type="RefSeq" id="WP_135964314.1">
    <property type="nucleotide sequence ID" value="NZ_SRXT01000005.1"/>
</dbReference>
<feature type="domain" description="HTH lysR-type" evidence="5">
    <location>
        <begin position="8"/>
        <end position="65"/>
    </location>
</feature>
<dbReference type="SUPFAM" id="SSF46785">
    <property type="entry name" value="Winged helix' DNA-binding domain"/>
    <property type="match status" value="1"/>
</dbReference>
<dbReference type="GO" id="GO:0043565">
    <property type="term" value="F:sequence-specific DNA binding"/>
    <property type="evidence" value="ECO:0007669"/>
    <property type="project" value="TreeGrafter"/>
</dbReference>
<evidence type="ECO:0000313" key="6">
    <source>
        <dbReference type="EMBL" id="TGX52603.1"/>
    </source>
</evidence>
<dbReference type="InterPro" id="IPR005119">
    <property type="entry name" value="LysR_subst-bd"/>
</dbReference>
<dbReference type="AlphaFoldDB" id="A0A4S1XA71"/>
<protein>
    <submittedName>
        <fullName evidence="6">LysR family transcriptional regulator</fullName>
    </submittedName>
</protein>
<dbReference type="GO" id="GO:0006351">
    <property type="term" value="P:DNA-templated transcription"/>
    <property type="evidence" value="ECO:0007669"/>
    <property type="project" value="TreeGrafter"/>
</dbReference>
<dbReference type="SUPFAM" id="SSF53850">
    <property type="entry name" value="Periplasmic binding protein-like II"/>
    <property type="match status" value="1"/>
</dbReference>
<dbReference type="InterPro" id="IPR036388">
    <property type="entry name" value="WH-like_DNA-bd_sf"/>
</dbReference>
<keyword evidence="2" id="KW-0805">Transcription regulation</keyword>
<dbReference type="PANTHER" id="PTHR30537:SF3">
    <property type="entry name" value="TRANSCRIPTIONAL REGULATORY PROTEIN"/>
    <property type="match status" value="1"/>
</dbReference>
<dbReference type="InterPro" id="IPR058163">
    <property type="entry name" value="LysR-type_TF_proteobact-type"/>
</dbReference>
<dbReference type="Proteomes" id="UP000306147">
    <property type="component" value="Unassembled WGS sequence"/>
</dbReference>
<name>A0A4S1XA71_9SPHN</name>
<dbReference type="InterPro" id="IPR000847">
    <property type="entry name" value="LysR_HTH_N"/>
</dbReference>
<comment type="caution">
    <text evidence="6">The sequence shown here is derived from an EMBL/GenBank/DDBJ whole genome shotgun (WGS) entry which is preliminary data.</text>
</comment>
<gene>
    <name evidence="6" type="ORF">E5A73_13180</name>
</gene>
<dbReference type="InterPro" id="IPR036390">
    <property type="entry name" value="WH_DNA-bd_sf"/>
</dbReference>
<keyword evidence="7" id="KW-1185">Reference proteome</keyword>
<evidence type="ECO:0000256" key="1">
    <source>
        <dbReference type="ARBA" id="ARBA00009437"/>
    </source>
</evidence>
<dbReference type="Pfam" id="PF03466">
    <property type="entry name" value="LysR_substrate"/>
    <property type="match status" value="1"/>
</dbReference>
<evidence type="ECO:0000256" key="3">
    <source>
        <dbReference type="ARBA" id="ARBA00023125"/>
    </source>
</evidence>
<comment type="similarity">
    <text evidence="1">Belongs to the LysR transcriptional regulatory family.</text>
</comment>
<evidence type="ECO:0000259" key="5">
    <source>
        <dbReference type="PROSITE" id="PS50931"/>
    </source>
</evidence>
<keyword evidence="3" id="KW-0238">DNA-binding</keyword>
<reference evidence="6 7" key="1">
    <citation type="submission" date="2019-04" db="EMBL/GenBank/DDBJ databases">
        <title>Sphingomonas psychrotolerans sp. nov., isolated from soil in the Tianshan Mountains, Xinjiang, China.</title>
        <authorList>
            <person name="Luo Y."/>
            <person name="Sheng H."/>
        </authorList>
    </citation>
    <scope>NUCLEOTIDE SEQUENCE [LARGE SCALE GENOMIC DNA]</scope>
    <source>
        <strain evidence="6 7">ZFGT-11</strain>
    </source>
</reference>
<dbReference type="Pfam" id="PF00126">
    <property type="entry name" value="HTH_1"/>
    <property type="match status" value="1"/>
</dbReference>
<dbReference type="Gene3D" id="1.10.10.10">
    <property type="entry name" value="Winged helix-like DNA-binding domain superfamily/Winged helix DNA-binding domain"/>
    <property type="match status" value="1"/>
</dbReference>
<accession>A0A4S1XA71</accession>
<organism evidence="6 7">
    <name type="scientific">Sphingomonas gei</name>
    <dbReference type="NCBI Taxonomy" id="1395960"/>
    <lineage>
        <taxon>Bacteria</taxon>
        <taxon>Pseudomonadati</taxon>
        <taxon>Pseudomonadota</taxon>
        <taxon>Alphaproteobacteria</taxon>
        <taxon>Sphingomonadales</taxon>
        <taxon>Sphingomonadaceae</taxon>
        <taxon>Sphingomonas</taxon>
    </lineage>
</organism>
<dbReference type="EMBL" id="SRXT01000005">
    <property type="protein sequence ID" value="TGX52603.1"/>
    <property type="molecule type" value="Genomic_DNA"/>
</dbReference>
<sequence>MSALDTGIDWERQRAFLAVISEGSLSAAARRIGVAQPTVRRRIEELETEIGTPLFTRSPSGLLPTAQAEALAEHVRAMALAAEAFVRSASAEAREIAGRVRITASDVVAIEVLPPILAALSRRYPALVIALSPSNRNEDVLRREADIAVRMVPPQQEALVAQRIGAIPLGMHAHADYLAARGTPRSLDEARGHVLIGVEHDTPALRMLQADGLPIGRDDFAFRSDSDLAQLAAIRAGIGIGFCQVPLAARDGLVRLLPDAFAYDLETWVVCHEDLRNVARVRAVFDALVAGLREYINFPLPPGEGA</sequence>
<keyword evidence="4" id="KW-0804">Transcription</keyword>
<proteinExistence type="inferred from homology"/>
<dbReference type="Gene3D" id="3.40.190.290">
    <property type="match status" value="1"/>
</dbReference>
<dbReference type="PROSITE" id="PS50931">
    <property type="entry name" value="HTH_LYSR"/>
    <property type="match status" value="1"/>
</dbReference>
<dbReference type="PRINTS" id="PR00039">
    <property type="entry name" value="HTHLYSR"/>
</dbReference>
<evidence type="ECO:0000313" key="7">
    <source>
        <dbReference type="Proteomes" id="UP000306147"/>
    </source>
</evidence>